<keyword evidence="5" id="KW-1185">Reference proteome</keyword>
<dbReference type="EMBL" id="ML978711">
    <property type="protein sequence ID" value="KAF2091678.1"/>
    <property type="molecule type" value="Genomic_DNA"/>
</dbReference>
<gene>
    <name evidence="4" type="ORF">K490DRAFT_52868</name>
</gene>
<keyword evidence="3" id="KW-0472">Membrane</keyword>
<dbReference type="OrthoDB" id="3687641at2759"/>
<keyword evidence="3" id="KW-0812">Transmembrane</keyword>
<evidence type="ECO:0000256" key="1">
    <source>
        <dbReference type="ARBA" id="ARBA00004685"/>
    </source>
</evidence>
<dbReference type="GO" id="GO:0043386">
    <property type="term" value="P:mycotoxin biosynthetic process"/>
    <property type="evidence" value="ECO:0007669"/>
    <property type="project" value="InterPro"/>
</dbReference>
<sequence>MTMRRCLDVAQAPPVAEEKAEKCARVHVWEVEGQDARPSQPSHGLHVLVFSLSVSNILFAGLCLFLYLDAQCPISNARPSRTPSGYASSDFPSAISAIKYEAREFAGLTEHNSIHLTPGTDKEWIKFDRDTIFALIEREAMPFLRDGLSKDTSTNRYYGELSVFHSLKCFNVIRTELNSNQYRMKEDAIQEELALPQSRSSAHLEYCLEHLRQTIQCSADLTLVPMVKDGTQVDGKGVLVAGRQKHSCRNWESVRNWVDERSIVGKTFDGLGAK</sequence>
<organism evidence="4 5">
    <name type="scientific">Saccharata proteae CBS 121410</name>
    <dbReference type="NCBI Taxonomy" id="1314787"/>
    <lineage>
        <taxon>Eukaryota</taxon>
        <taxon>Fungi</taxon>
        <taxon>Dikarya</taxon>
        <taxon>Ascomycota</taxon>
        <taxon>Pezizomycotina</taxon>
        <taxon>Dothideomycetes</taxon>
        <taxon>Dothideomycetes incertae sedis</taxon>
        <taxon>Botryosphaeriales</taxon>
        <taxon>Saccharataceae</taxon>
        <taxon>Saccharata</taxon>
    </lineage>
</organism>
<comment type="similarity">
    <text evidence="2">Belongs to the ustYa family.</text>
</comment>
<evidence type="ECO:0000313" key="4">
    <source>
        <dbReference type="EMBL" id="KAF2091678.1"/>
    </source>
</evidence>
<comment type="pathway">
    <text evidence="1">Mycotoxin biosynthesis.</text>
</comment>
<dbReference type="Proteomes" id="UP000799776">
    <property type="component" value="Unassembled WGS sequence"/>
</dbReference>
<dbReference type="Pfam" id="PF11807">
    <property type="entry name" value="UstYa"/>
    <property type="match status" value="1"/>
</dbReference>
<evidence type="ECO:0000256" key="2">
    <source>
        <dbReference type="ARBA" id="ARBA00035112"/>
    </source>
</evidence>
<dbReference type="PANTHER" id="PTHR33365:SF4">
    <property type="entry name" value="CYCLOCHLOROTINE BIOSYNTHESIS PROTEIN O"/>
    <property type="match status" value="1"/>
</dbReference>
<dbReference type="AlphaFoldDB" id="A0A9P4LZR0"/>
<feature type="transmembrane region" description="Helical" evidence="3">
    <location>
        <begin position="47"/>
        <end position="68"/>
    </location>
</feature>
<evidence type="ECO:0000256" key="3">
    <source>
        <dbReference type="SAM" id="Phobius"/>
    </source>
</evidence>
<name>A0A9P4LZR0_9PEZI</name>
<proteinExistence type="inferred from homology"/>
<comment type="caution">
    <text evidence="4">The sequence shown here is derived from an EMBL/GenBank/DDBJ whole genome shotgun (WGS) entry which is preliminary data.</text>
</comment>
<dbReference type="InterPro" id="IPR021765">
    <property type="entry name" value="UstYa-like"/>
</dbReference>
<evidence type="ECO:0000313" key="5">
    <source>
        <dbReference type="Proteomes" id="UP000799776"/>
    </source>
</evidence>
<accession>A0A9P4LZR0</accession>
<protein>
    <submittedName>
        <fullName evidence="4">Uncharacterized protein</fullName>
    </submittedName>
</protein>
<reference evidence="4" key="1">
    <citation type="journal article" date="2020" name="Stud. Mycol.">
        <title>101 Dothideomycetes genomes: a test case for predicting lifestyles and emergence of pathogens.</title>
        <authorList>
            <person name="Haridas S."/>
            <person name="Albert R."/>
            <person name="Binder M."/>
            <person name="Bloem J."/>
            <person name="Labutti K."/>
            <person name="Salamov A."/>
            <person name="Andreopoulos B."/>
            <person name="Baker S."/>
            <person name="Barry K."/>
            <person name="Bills G."/>
            <person name="Bluhm B."/>
            <person name="Cannon C."/>
            <person name="Castanera R."/>
            <person name="Culley D."/>
            <person name="Daum C."/>
            <person name="Ezra D."/>
            <person name="Gonzalez J."/>
            <person name="Henrissat B."/>
            <person name="Kuo A."/>
            <person name="Liang C."/>
            <person name="Lipzen A."/>
            <person name="Lutzoni F."/>
            <person name="Magnuson J."/>
            <person name="Mondo S."/>
            <person name="Nolan M."/>
            <person name="Ohm R."/>
            <person name="Pangilinan J."/>
            <person name="Park H.-J."/>
            <person name="Ramirez L."/>
            <person name="Alfaro M."/>
            <person name="Sun H."/>
            <person name="Tritt A."/>
            <person name="Yoshinaga Y."/>
            <person name="Zwiers L.-H."/>
            <person name="Turgeon B."/>
            <person name="Goodwin S."/>
            <person name="Spatafora J."/>
            <person name="Crous P."/>
            <person name="Grigoriev I."/>
        </authorList>
    </citation>
    <scope>NUCLEOTIDE SEQUENCE</scope>
    <source>
        <strain evidence="4">CBS 121410</strain>
    </source>
</reference>
<keyword evidence="3" id="KW-1133">Transmembrane helix</keyword>
<dbReference type="PANTHER" id="PTHR33365">
    <property type="entry name" value="YALI0B05434P"/>
    <property type="match status" value="1"/>
</dbReference>